<reference evidence="2 3" key="1">
    <citation type="submission" date="2016-10" db="EMBL/GenBank/DDBJ databases">
        <authorList>
            <person name="Varghese N."/>
            <person name="Submissions S."/>
        </authorList>
    </citation>
    <scope>NUCLEOTIDE SEQUENCE [LARGE SCALE GENOMIC DNA]</scope>
    <source>
        <strain evidence="2 3">BS2773</strain>
    </source>
</reference>
<feature type="transmembrane region" description="Helical" evidence="1">
    <location>
        <begin position="12"/>
        <end position="30"/>
    </location>
</feature>
<evidence type="ECO:0000313" key="3">
    <source>
        <dbReference type="Proteomes" id="UP000182179"/>
    </source>
</evidence>
<name>A0A1H4ZA06_9PSED</name>
<keyword evidence="3" id="KW-1185">Reference proteome</keyword>
<dbReference type="Proteomes" id="UP000182179">
    <property type="component" value="Unassembled WGS sequence"/>
</dbReference>
<keyword evidence="1" id="KW-1133">Transmembrane helix</keyword>
<keyword evidence="1" id="KW-0812">Transmembrane</keyword>
<comment type="caution">
    <text evidence="2">The sequence shown here is derived from an EMBL/GenBank/DDBJ whole genome shotgun (WGS) entry which is preliminary data.</text>
</comment>
<dbReference type="EMBL" id="FNTS01000002">
    <property type="protein sequence ID" value="SED26725.1"/>
    <property type="molecule type" value="Genomic_DNA"/>
</dbReference>
<keyword evidence="1" id="KW-0472">Membrane</keyword>
<organism evidence="2 3">
    <name type="scientific">Pseudomonas costantinii</name>
    <dbReference type="NCBI Taxonomy" id="168469"/>
    <lineage>
        <taxon>Bacteria</taxon>
        <taxon>Pseudomonadati</taxon>
        <taxon>Pseudomonadota</taxon>
        <taxon>Gammaproteobacteria</taxon>
        <taxon>Pseudomonadales</taxon>
        <taxon>Pseudomonadaceae</taxon>
        <taxon>Pseudomonas</taxon>
    </lineage>
</organism>
<evidence type="ECO:0000313" key="2">
    <source>
        <dbReference type="EMBL" id="SED26725.1"/>
    </source>
</evidence>
<evidence type="ECO:0000256" key="1">
    <source>
        <dbReference type="SAM" id="Phobius"/>
    </source>
</evidence>
<sequence>MAKLTLKAYYPWWFRFYVVAVHTFAYLAGLEADYEKLQAQARIAKRYREVIPTDEATQ</sequence>
<proteinExistence type="predicted"/>
<dbReference type="RefSeq" id="WP_159440217.1">
    <property type="nucleotide sequence ID" value="NZ_FNTS01000002.1"/>
</dbReference>
<gene>
    <name evidence="2" type="ORF">SAMN04515675_0494</name>
</gene>
<protein>
    <submittedName>
        <fullName evidence="2">Uncharacterized protein</fullName>
    </submittedName>
</protein>
<accession>A0A1H4ZA06</accession>